<name>A0A5C7IPZ5_9ROSI</name>
<protein>
    <submittedName>
        <fullName evidence="1">Uncharacterized protein</fullName>
    </submittedName>
</protein>
<evidence type="ECO:0000313" key="2">
    <source>
        <dbReference type="Proteomes" id="UP000323000"/>
    </source>
</evidence>
<accession>A0A5C7IPZ5</accession>
<reference evidence="2" key="1">
    <citation type="journal article" date="2019" name="Gigascience">
        <title>De novo genome assembly of the endangered Acer yangbiense, a plant species with extremely small populations endemic to Yunnan Province, China.</title>
        <authorList>
            <person name="Yang J."/>
            <person name="Wariss H.M."/>
            <person name="Tao L."/>
            <person name="Zhang R."/>
            <person name="Yun Q."/>
            <person name="Hollingsworth P."/>
            <person name="Dao Z."/>
            <person name="Luo G."/>
            <person name="Guo H."/>
            <person name="Ma Y."/>
            <person name="Sun W."/>
        </authorList>
    </citation>
    <scope>NUCLEOTIDE SEQUENCE [LARGE SCALE GENOMIC DNA]</scope>
    <source>
        <strain evidence="2">cv. Malutang</strain>
    </source>
</reference>
<dbReference type="Proteomes" id="UP000323000">
    <property type="component" value="Chromosome 2"/>
</dbReference>
<dbReference type="EMBL" id="VAHF01000002">
    <property type="protein sequence ID" value="TXG71330.1"/>
    <property type="molecule type" value="Genomic_DNA"/>
</dbReference>
<evidence type="ECO:0000313" key="1">
    <source>
        <dbReference type="EMBL" id="TXG71330.1"/>
    </source>
</evidence>
<comment type="caution">
    <text evidence="1">The sequence shown here is derived from an EMBL/GenBank/DDBJ whole genome shotgun (WGS) entry which is preliminary data.</text>
</comment>
<organism evidence="1 2">
    <name type="scientific">Acer yangbiense</name>
    <dbReference type="NCBI Taxonomy" id="1000413"/>
    <lineage>
        <taxon>Eukaryota</taxon>
        <taxon>Viridiplantae</taxon>
        <taxon>Streptophyta</taxon>
        <taxon>Embryophyta</taxon>
        <taxon>Tracheophyta</taxon>
        <taxon>Spermatophyta</taxon>
        <taxon>Magnoliopsida</taxon>
        <taxon>eudicotyledons</taxon>
        <taxon>Gunneridae</taxon>
        <taxon>Pentapetalae</taxon>
        <taxon>rosids</taxon>
        <taxon>malvids</taxon>
        <taxon>Sapindales</taxon>
        <taxon>Sapindaceae</taxon>
        <taxon>Hippocastanoideae</taxon>
        <taxon>Acereae</taxon>
        <taxon>Acer</taxon>
    </lineage>
</organism>
<gene>
    <name evidence="1" type="ORF">EZV62_006265</name>
</gene>
<proteinExistence type="predicted"/>
<sequence length="67" mass="7403">MRTFSIYRCSMVVLRSPSQHPTSSVSAICSVCSLGVLMTPPENNFIFGHCFTTTFCRDGNSIVQLPE</sequence>
<keyword evidence="2" id="KW-1185">Reference proteome</keyword>
<dbReference type="AlphaFoldDB" id="A0A5C7IPZ5"/>